<dbReference type="Pfam" id="PF00990">
    <property type="entry name" value="GGDEF"/>
    <property type="match status" value="1"/>
</dbReference>
<feature type="transmembrane region" description="Helical" evidence="1">
    <location>
        <begin position="146"/>
        <end position="168"/>
    </location>
</feature>
<dbReference type="SUPFAM" id="SSF141868">
    <property type="entry name" value="EAL domain-like"/>
    <property type="match status" value="1"/>
</dbReference>
<dbReference type="SUPFAM" id="SSF55785">
    <property type="entry name" value="PYP-like sensor domain (PAS domain)"/>
    <property type="match status" value="2"/>
</dbReference>
<dbReference type="InterPro" id="IPR043128">
    <property type="entry name" value="Rev_trsase/Diguanyl_cyclase"/>
</dbReference>
<evidence type="ECO:0000313" key="7">
    <source>
        <dbReference type="EMBL" id="KOO37399.1"/>
    </source>
</evidence>
<keyword evidence="1" id="KW-0812">Transmembrane</keyword>
<dbReference type="FunFam" id="3.20.20.450:FF:000001">
    <property type="entry name" value="Cyclic di-GMP phosphodiesterase yahA"/>
    <property type="match status" value="1"/>
</dbReference>
<protein>
    <submittedName>
        <fullName evidence="7">Uncharacterized protein</fullName>
    </submittedName>
</protein>
<evidence type="ECO:0000259" key="6">
    <source>
        <dbReference type="PROSITE" id="PS50924"/>
    </source>
</evidence>
<dbReference type="PROSITE" id="PS50924">
    <property type="entry name" value="MHYT"/>
    <property type="match status" value="1"/>
</dbReference>
<dbReference type="PROSITE" id="PS50112">
    <property type="entry name" value="PAS"/>
    <property type="match status" value="1"/>
</dbReference>
<feature type="transmembrane region" description="Helical" evidence="1">
    <location>
        <begin position="180"/>
        <end position="198"/>
    </location>
</feature>
<sequence>MNHVAHLHSYYNNWLVGLSFFIALVASYTSFELANRVKASEEKLKNFWIFNGSFALGIGIWSMHFVGMLAFELEMAASYYNLFLVALSVVWSIAGCYGGLFFVHFTNRSYKHLLTASLLMGTGISGMHYTGMAAMEPMKIHYDATFVILSVVIALVASVAALWLAFYSRFNNQKNIQGKIGFSLMMALAITGMHYTGMKAATFYMPMNGDKSAFSYQINSVVFACIITGVALLMFGTLSFLSYFDRRANQQQLMKNAIFESALDAIVVTNEQGEVLNINEEAVTLLGVMKEENIGKNVASIFPMVENLLSMVKRRHQLEVISSTGETKIIELTVTKVVADRDLEYILYIRDITEDQKFAQMLKETNDRYESLFYESPLAIVIHRYSQITSANQEALNIIGASSFEQLKALSISHFLRKDDWDALAKDVDDLLKGTFQREFTGQEVQVMTLNQEEKWVTAKSTVIQLNGEKYIQTVIRDVTEQRKAKQALQQLTFYDSLTGLPNKGLFETLAKAAIHKAKNDDQSCAILCIDLDRFKYTNEKHGHQIGDRILKELSRRFQAIMNTQDLLTRFGGDEFLMLVRRNEEEDIRNMAGRILSTVSVPFKIEGSDIYLNTSIGGSFLSESSSALNTLIRQADLAVDEAKKNGRNAIEYYQESMQAYTTRRMVIESGLRTAIQNNEFELYYQPKIDLETGRLTGVEALIRWHHPTLGLVSPGEFISVAEETGLIVPLSTWTLREACVQNKRWHDKGYYTMKVGVNISSIDFARESFVEAVLETLRENDICPSSVELEITESVAIQNVDDVIEKLQTLKDIGVHISIDDFGSGYSSFSYLKKLPINTLKIDRSFIIGLSTSVKEQAIVRAIITLAKSLDLSVIAEGVELPEQVDILKQEKCDAVQGYYYSRPLPVQEFEQWYEQTYQSHVAN</sequence>
<evidence type="ECO:0000259" key="2">
    <source>
        <dbReference type="PROSITE" id="PS50112"/>
    </source>
</evidence>
<feature type="domain" description="GGDEF" evidence="5">
    <location>
        <begin position="523"/>
        <end position="655"/>
    </location>
</feature>
<dbReference type="InterPro" id="IPR035919">
    <property type="entry name" value="EAL_sf"/>
</dbReference>
<dbReference type="InterPro" id="IPR000160">
    <property type="entry name" value="GGDEF_dom"/>
</dbReference>
<feature type="domain" description="PAS" evidence="2">
    <location>
        <begin position="258"/>
        <end position="305"/>
    </location>
</feature>
<dbReference type="Proteomes" id="UP000037558">
    <property type="component" value="Unassembled WGS sequence"/>
</dbReference>
<dbReference type="NCBIfam" id="TIGR00254">
    <property type="entry name" value="GGDEF"/>
    <property type="match status" value="1"/>
</dbReference>
<dbReference type="SMART" id="SM00091">
    <property type="entry name" value="PAS"/>
    <property type="match status" value="2"/>
</dbReference>
<feature type="domain" description="PAC" evidence="3">
    <location>
        <begin position="441"/>
        <end position="491"/>
    </location>
</feature>
<dbReference type="InterPro" id="IPR035965">
    <property type="entry name" value="PAS-like_dom_sf"/>
</dbReference>
<dbReference type="CDD" id="cd01949">
    <property type="entry name" value="GGDEF"/>
    <property type="match status" value="1"/>
</dbReference>
<name>A0A0M0KF18_9BACI</name>
<dbReference type="SUPFAM" id="SSF55073">
    <property type="entry name" value="Nucleotide cyclase"/>
    <property type="match status" value="1"/>
</dbReference>
<dbReference type="CDD" id="cd00130">
    <property type="entry name" value="PAS"/>
    <property type="match status" value="1"/>
</dbReference>
<dbReference type="CDD" id="cd01948">
    <property type="entry name" value="EAL"/>
    <property type="match status" value="1"/>
</dbReference>
<dbReference type="PATRIC" id="fig|284581.3.peg.3323"/>
<gene>
    <name evidence="7" type="ORF">AMD01_22350</name>
</gene>
<dbReference type="Gene3D" id="3.30.450.20">
    <property type="entry name" value="PAS domain"/>
    <property type="match status" value="2"/>
</dbReference>
<feature type="transmembrane region" description="Helical" evidence="1">
    <location>
        <begin position="14"/>
        <end position="35"/>
    </location>
</feature>
<feature type="domain" description="MHYT" evidence="6">
    <location>
        <begin position="11"/>
        <end position="204"/>
    </location>
</feature>
<evidence type="ECO:0000259" key="3">
    <source>
        <dbReference type="PROSITE" id="PS50113"/>
    </source>
</evidence>
<dbReference type="AlphaFoldDB" id="A0A0M0KF18"/>
<evidence type="ECO:0000259" key="5">
    <source>
        <dbReference type="PROSITE" id="PS50887"/>
    </source>
</evidence>
<accession>A0A0M0KF18</accession>
<dbReference type="Pfam" id="PF00563">
    <property type="entry name" value="EAL"/>
    <property type="match status" value="1"/>
</dbReference>
<feature type="transmembrane region" description="Helical" evidence="1">
    <location>
        <begin position="113"/>
        <end position="134"/>
    </location>
</feature>
<keyword evidence="1" id="KW-1133">Transmembrane helix</keyword>
<dbReference type="Gene3D" id="3.20.20.450">
    <property type="entry name" value="EAL domain"/>
    <property type="match status" value="1"/>
</dbReference>
<dbReference type="GO" id="GO:0016020">
    <property type="term" value="C:membrane"/>
    <property type="evidence" value="ECO:0007669"/>
    <property type="project" value="UniProtKB-UniRule"/>
</dbReference>
<dbReference type="Gene3D" id="3.30.70.270">
    <property type="match status" value="1"/>
</dbReference>
<dbReference type="PROSITE" id="PS50883">
    <property type="entry name" value="EAL"/>
    <property type="match status" value="1"/>
</dbReference>
<dbReference type="STRING" id="284581.AMD01_22350"/>
<dbReference type="InterPro" id="IPR052155">
    <property type="entry name" value="Biofilm_reg_signaling"/>
</dbReference>
<dbReference type="SMART" id="SM00052">
    <property type="entry name" value="EAL"/>
    <property type="match status" value="1"/>
</dbReference>
<dbReference type="InterPro" id="IPR029787">
    <property type="entry name" value="Nucleotide_cyclase"/>
</dbReference>
<comment type="caution">
    <text evidence="7">The sequence shown here is derived from an EMBL/GenBank/DDBJ whole genome shotgun (WGS) entry which is preliminary data.</text>
</comment>
<evidence type="ECO:0000259" key="4">
    <source>
        <dbReference type="PROSITE" id="PS50883"/>
    </source>
</evidence>
<dbReference type="PROSITE" id="PS50887">
    <property type="entry name" value="GGDEF"/>
    <property type="match status" value="1"/>
</dbReference>
<dbReference type="NCBIfam" id="TIGR00229">
    <property type="entry name" value="sensory_box"/>
    <property type="match status" value="2"/>
</dbReference>
<dbReference type="Pfam" id="PF03707">
    <property type="entry name" value="MHYT"/>
    <property type="match status" value="2"/>
</dbReference>
<dbReference type="Pfam" id="PF13426">
    <property type="entry name" value="PAS_9"/>
    <property type="match status" value="2"/>
</dbReference>
<feature type="domain" description="EAL" evidence="4">
    <location>
        <begin position="664"/>
        <end position="918"/>
    </location>
</feature>
<evidence type="ECO:0000256" key="1">
    <source>
        <dbReference type="PROSITE-ProRule" id="PRU00244"/>
    </source>
</evidence>
<dbReference type="InterPro" id="IPR000014">
    <property type="entry name" value="PAS"/>
</dbReference>
<dbReference type="PANTHER" id="PTHR44757:SF2">
    <property type="entry name" value="BIOFILM ARCHITECTURE MAINTENANCE PROTEIN MBAA"/>
    <property type="match status" value="1"/>
</dbReference>
<feature type="transmembrane region" description="Helical" evidence="1">
    <location>
        <begin position="47"/>
        <end position="71"/>
    </location>
</feature>
<dbReference type="InterPro" id="IPR001633">
    <property type="entry name" value="EAL_dom"/>
</dbReference>
<dbReference type="SMART" id="SM00267">
    <property type="entry name" value="GGDEF"/>
    <property type="match status" value="1"/>
</dbReference>
<dbReference type="EMBL" id="LILC01000037">
    <property type="protein sequence ID" value="KOO37399.1"/>
    <property type="molecule type" value="Genomic_DNA"/>
</dbReference>
<organism evidence="7 8">
    <name type="scientific">Priestia koreensis</name>
    <dbReference type="NCBI Taxonomy" id="284581"/>
    <lineage>
        <taxon>Bacteria</taxon>
        <taxon>Bacillati</taxon>
        <taxon>Bacillota</taxon>
        <taxon>Bacilli</taxon>
        <taxon>Bacillales</taxon>
        <taxon>Bacillaceae</taxon>
        <taxon>Priestia</taxon>
    </lineage>
</organism>
<keyword evidence="1" id="KW-0472">Membrane</keyword>
<feature type="transmembrane region" description="Helical" evidence="1">
    <location>
        <begin position="218"/>
        <end position="244"/>
    </location>
</feature>
<dbReference type="PROSITE" id="PS50113">
    <property type="entry name" value="PAC"/>
    <property type="match status" value="1"/>
</dbReference>
<reference evidence="8" key="1">
    <citation type="submission" date="2015-08" db="EMBL/GenBank/DDBJ databases">
        <title>Fjat-14210 dsm16467.</title>
        <authorList>
            <person name="Liu B."/>
            <person name="Wang J."/>
            <person name="Zhu Y."/>
            <person name="Liu G."/>
            <person name="Chen Q."/>
            <person name="Chen Z."/>
            <person name="Lan J."/>
            <person name="Che J."/>
            <person name="Ge C."/>
            <person name="Shi H."/>
            <person name="Pan Z."/>
            <person name="Liu X."/>
        </authorList>
    </citation>
    <scope>NUCLEOTIDE SEQUENCE [LARGE SCALE GENOMIC DNA]</scope>
    <source>
        <strain evidence="8">DSM 16467</strain>
    </source>
</reference>
<evidence type="ECO:0000313" key="8">
    <source>
        <dbReference type="Proteomes" id="UP000037558"/>
    </source>
</evidence>
<dbReference type="InterPro" id="IPR000700">
    <property type="entry name" value="PAS-assoc_C"/>
</dbReference>
<dbReference type="InterPro" id="IPR005330">
    <property type="entry name" value="MHYT_dom"/>
</dbReference>
<dbReference type="PANTHER" id="PTHR44757">
    <property type="entry name" value="DIGUANYLATE CYCLASE DGCP"/>
    <property type="match status" value="1"/>
</dbReference>
<feature type="transmembrane region" description="Helical" evidence="1">
    <location>
        <begin position="77"/>
        <end position="101"/>
    </location>
</feature>
<proteinExistence type="predicted"/>
<keyword evidence="8" id="KW-1185">Reference proteome</keyword>